<evidence type="ECO:0000256" key="1">
    <source>
        <dbReference type="ARBA" id="ARBA00005525"/>
    </source>
</evidence>
<dbReference type="STRING" id="418495.SAMN05216215_100255"/>
<dbReference type="SUPFAM" id="SSF51735">
    <property type="entry name" value="NAD(P)-binding Rossmann-fold domains"/>
    <property type="match status" value="1"/>
</dbReference>
<dbReference type="Proteomes" id="UP000199529">
    <property type="component" value="Unassembled WGS sequence"/>
</dbReference>
<dbReference type="Pfam" id="PF03807">
    <property type="entry name" value="F420_oxidored"/>
    <property type="match status" value="1"/>
</dbReference>
<evidence type="ECO:0000313" key="4">
    <source>
        <dbReference type="Proteomes" id="UP000199529"/>
    </source>
</evidence>
<evidence type="ECO:0000313" key="3">
    <source>
        <dbReference type="EMBL" id="SDW24598.1"/>
    </source>
</evidence>
<dbReference type="PANTHER" id="PTHR11645">
    <property type="entry name" value="PYRROLINE-5-CARBOXYLATE REDUCTASE"/>
    <property type="match status" value="1"/>
</dbReference>
<comment type="similarity">
    <text evidence="1">Belongs to the pyrroline-5-carboxylate reductase family.</text>
</comment>
<keyword evidence="4" id="KW-1185">Reference proteome</keyword>
<dbReference type="EMBL" id="FNOK01000002">
    <property type="protein sequence ID" value="SDW24598.1"/>
    <property type="molecule type" value="Genomic_DNA"/>
</dbReference>
<dbReference type="Gene3D" id="3.40.50.720">
    <property type="entry name" value="NAD(P)-binding Rossmann-like Domain"/>
    <property type="match status" value="1"/>
</dbReference>
<name>A0A1H2RZ71_9PSEU</name>
<proteinExistence type="inferred from homology"/>
<dbReference type="GO" id="GO:0055129">
    <property type="term" value="P:L-proline biosynthetic process"/>
    <property type="evidence" value="ECO:0007669"/>
    <property type="project" value="TreeGrafter"/>
</dbReference>
<reference evidence="4" key="1">
    <citation type="submission" date="2016-10" db="EMBL/GenBank/DDBJ databases">
        <authorList>
            <person name="Varghese N."/>
            <person name="Submissions S."/>
        </authorList>
    </citation>
    <scope>NUCLEOTIDE SEQUENCE [LARGE SCALE GENOMIC DNA]</scope>
    <source>
        <strain evidence="4">CGMCC 4.3530</strain>
    </source>
</reference>
<dbReference type="RefSeq" id="WP_093260636.1">
    <property type="nucleotide sequence ID" value="NZ_FNOK01000002.1"/>
</dbReference>
<gene>
    <name evidence="3" type="ORF">SAMN05216215_100255</name>
</gene>
<dbReference type="InterPro" id="IPR036291">
    <property type="entry name" value="NAD(P)-bd_dom_sf"/>
</dbReference>
<dbReference type="PANTHER" id="PTHR11645:SF13">
    <property type="entry name" value="PYRROLINE-5-CARBOXYLATE REDUCTASE CATALYTIC N-TERMINAL DOMAIN-CONTAINING PROTEIN"/>
    <property type="match status" value="1"/>
</dbReference>
<accession>A0A1H2RZ71</accession>
<dbReference type="AlphaFoldDB" id="A0A1H2RZ71"/>
<dbReference type="OrthoDB" id="4425838at2"/>
<protein>
    <submittedName>
        <fullName evidence="3">Pyrroline-5-carboxylate reductase</fullName>
    </submittedName>
</protein>
<evidence type="ECO:0000259" key="2">
    <source>
        <dbReference type="Pfam" id="PF03807"/>
    </source>
</evidence>
<dbReference type="GO" id="GO:0004735">
    <property type="term" value="F:pyrroline-5-carboxylate reductase activity"/>
    <property type="evidence" value="ECO:0007669"/>
    <property type="project" value="TreeGrafter"/>
</dbReference>
<organism evidence="3 4">
    <name type="scientific">Saccharopolyspora shandongensis</name>
    <dbReference type="NCBI Taxonomy" id="418495"/>
    <lineage>
        <taxon>Bacteria</taxon>
        <taxon>Bacillati</taxon>
        <taxon>Actinomycetota</taxon>
        <taxon>Actinomycetes</taxon>
        <taxon>Pseudonocardiales</taxon>
        <taxon>Pseudonocardiaceae</taxon>
        <taxon>Saccharopolyspora</taxon>
    </lineage>
</organism>
<sequence>MTDRVGIIGVGEIARAIVEGLCAGVDDPPEIFLSPRGANAAAEMSRRFSSVRVCADNQDVVDRAAVVIVAVRPADRDEALGGLAVAADKVVVSAMAGVGVDEVRRILGTEAPVVRSIPLPAARERKSVTVIYPSHPVATELFDRLGGALPATDEDSFNVFSAMTATITSHYRYLVTITEWAARQGVPADDADRYVRGLFQAVGRALGDESRPLPRIAADHETPNGTNQRIRTAWFDAANAGALNEALDALLADFKSSRG</sequence>
<dbReference type="InterPro" id="IPR028939">
    <property type="entry name" value="P5C_Rdtase_cat_N"/>
</dbReference>
<feature type="domain" description="Pyrroline-5-carboxylate reductase catalytic N-terminal" evidence="2">
    <location>
        <begin position="4"/>
        <end position="97"/>
    </location>
</feature>